<dbReference type="AlphaFoldDB" id="A0A412CE00"/>
<dbReference type="EMBL" id="QRTP01000018">
    <property type="protein sequence ID" value="RGQ81785.1"/>
    <property type="molecule type" value="Genomic_DNA"/>
</dbReference>
<gene>
    <name evidence="1" type="ORF">DWY77_07730</name>
</gene>
<sequence length="238" mass="27763">MSFLQILAPIIKKIPFTIYDIGKKIFNFIKELNIENTPEINQKSSVQDISKMAETLNDIRSNVTQISSPVIQDIKNSVSFYVEELQFLMDNKVDILKKYNFSNRSFDSTLTELSNSIQTFWDKEINKQISFDNAKCRSILALPTGKKKENEMQAFITDIIQETTIAYTKYIEKILYHLYDDFEVDIANIIKRLEANLDAYKQIDISVLNKDSLLYKKTIEQSQFKILICTEIINRLEK</sequence>
<proteinExistence type="predicted"/>
<accession>A0A412CE00</accession>
<dbReference type="RefSeq" id="WP_118036093.1">
    <property type="nucleotide sequence ID" value="NZ_QRTP01000018.1"/>
</dbReference>
<evidence type="ECO:0000313" key="2">
    <source>
        <dbReference type="Proteomes" id="UP000286147"/>
    </source>
</evidence>
<protein>
    <submittedName>
        <fullName evidence="1">Uncharacterized protein</fullName>
    </submittedName>
</protein>
<dbReference type="Proteomes" id="UP000286147">
    <property type="component" value="Unassembled WGS sequence"/>
</dbReference>
<evidence type="ECO:0000313" key="1">
    <source>
        <dbReference type="EMBL" id="RGQ81785.1"/>
    </source>
</evidence>
<reference evidence="1 2" key="1">
    <citation type="submission" date="2018-08" db="EMBL/GenBank/DDBJ databases">
        <title>A genome reference for cultivated species of the human gut microbiota.</title>
        <authorList>
            <person name="Zou Y."/>
            <person name="Xue W."/>
            <person name="Luo G."/>
        </authorList>
    </citation>
    <scope>NUCLEOTIDE SEQUENCE [LARGE SCALE GENOMIC DNA]</scope>
    <source>
        <strain evidence="1 2">AF27-12</strain>
    </source>
</reference>
<comment type="caution">
    <text evidence="1">The sequence shown here is derived from an EMBL/GenBank/DDBJ whole genome shotgun (WGS) entry which is preliminary data.</text>
</comment>
<organism evidence="1 2">
    <name type="scientific">Megamonas rupellensis</name>
    <dbReference type="NCBI Taxonomy" id="491921"/>
    <lineage>
        <taxon>Bacteria</taxon>
        <taxon>Bacillati</taxon>
        <taxon>Bacillota</taxon>
        <taxon>Negativicutes</taxon>
        <taxon>Selenomonadales</taxon>
        <taxon>Selenomonadaceae</taxon>
        <taxon>Megamonas</taxon>
    </lineage>
</organism>
<name>A0A412CE00_9FIRM</name>